<feature type="transmembrane region" description="Helical" evidence="1">
    <location>
        <begin position="86"/>
        <end position="105"/>
    </location>
</feature>
<name>A0AB35YQK6_9FLAO</name>
<evidence type="ECO:0000313" key="2">
    <source>
        <dbReference type="EMBL" id="MEM0517616.1"/>
    </source>
</evidence>
<accession>A0AB35YQK6</accession>
<evidence type="ECO:0000313" key="3">
    <source>
        <dbReference type="EMBL" id="MEM0572578.1"/>
    </source>
</evidence>
<dbReference type="AlphaFoldDB" id="A0AB35YQK6"/>
<reference evidence="2 5" key="1">
    <citation type="submission" date="2024-01" db="EMBL/GenBank/DDBJ databases">
        <title>Aequorivita flavus sp. nov., isolated from deep-sea sediment.</title>
        <authorList>
            <person name="Chen X."/>
        </authorList>
    </citation>
    <scope>NUCLEOTIDE SEQUENCE</scope>
    <source>
        <strain evidence="2">MCCC 1A16923</strain>
        <strain evidence="3 5">MCCC 1A16935</strain>
    </source>
</reference>
<keyword evidence="1" id="KW-1133">Transmembrane helix</keyword>
<sequence length="244" mass="28111">METHNNITNNQENQETIDAYLLESMDAKTRAQFEEKMKNSPEFKQEVEEQRAVMQSVEELNLIESLDGFHQEIQEKPIKKWVTPGLLAIAASLLLLIAVSTWAIFFHENSYDRVFATYFKPDPGLPTTMGTNTDYQFYFGMVNYKRKNYSDAIASWEPLYAAEPENDTLVYFLGVANLANDNPRQAEKYFQTAEKISESAFYEEIRYYLALTLLRKDELQEAKSVLKQSKSPANKALLAELQSL</sequence>
<dbReference type="Proteomes" id="UP001388259">
    <property type="component" value="Unassembled WGS sequence"/>
</dbReference>
<dbReference type="SUPFAM" id="SSF48452">
    <property type="entry name" value="TPR-like"/>
    <property type="match status" value="1"/>
</dbReference>
<evidence type="ECO:0000256" key="1">
    <source>
        <dbReference type="SAM" id="Phobius"/>
    </source>
</evidence>
<gene>
    <name evidence="3" type="ORF">VZD24_03535</name>
    <name evidence="2" type="ORF">VZD85_04575</name>
</gene>
<dbReference type="InterPro" id="IPR011990">
    <property type="entry name" value="TPR-like_helical_dom_sf"/>
</dbReference>
<keyword evidence="1" id="KW-0472">Membrane</keyword>
<dbReference type="RefSeq" id="WP_342686842.1">
    <property type="nucleotide sequence ID" value="NZ_JAZBJM010000002.1"/>
</dbReference>
<keyword evidence="5" id="KW-1185">Reference proteome</keyword>
<evidence type="ECO:0000313" key="4">
    <source>
        <dbReference type="Proteomes" id="UP001388259"/>
    </source>
</evidence>
<dbReference type="Gene3D" id="1.25.40.10">
    <property type="entry name" value="Tetratricopeptide repeat domain"/>
    <property type="match status" value="1"/>
</dbReference>
<organism evidence="2 4">
    <name type="scientific">Aequorivita flava</name>
    <dbReference type="NCBI Taxonomy" id="3114371"/>
    <lineage>
        <taxon>Bacteria</taxon>
        <taxon>Pseudomonadati</taxon>
        <taxon>Bacteroidota</taxon>
        <taxon>Flavobacteriia</taxon>
        <taxon>Flavobacteriales</taxon>
        <taxon>Flavobacteriaceae</taxon>
        <taxon>Aequorivita</taxon>
    </lineage>
</organism>
<comment type="caution">
    <text evidence="2">The sequence shown here is derived from an EMBL/GenBank/DDBJ whole genome shotgun (WGS) entry which is preliminary data.</text>
</comment>
<dbReference type="EMBL" id="JBANCF010000002">
    <property type="protein sequence ID" value="MEM0572578.1"/>
    <property type="molecule type" value="Genomic_DNA"/>
</dbReference>
<evidence type="ECO:0000313" key="5">
    <source>
        <dbReference type="Proteomes" id="UP001390963"/>
    </source>
</evidence>
<protein>
    <recommendedName>
        <fullName evidence="6">Tetratricopeptide repeat protein</fullName>
    </recommendedName>
</protein>
<keyword evidence="1" id="KW-0812">Transmembrane</keyword>
<dbReference type="EMBL" id="JAZBJM010000002">
    <property type="protein sequence ID" value="MEM0517616.1"/>
    <property type="molecule type" value="Genomic_DNA"/>
</dbReference>
<evidence type="ECO:0008006" key="6">
    <source>
        <dbReference type="Google" id="ProtNLM"/>
    </source>
</evidence>
<dbReference type="Proteomes" id="UP001390963">
    <property type="component" value="Unassembled WGS sequence"/>
</dbReference>
<proteinExistence type="predicted"/>